<comment type="caution">
    <text evidence="2">The sequence shown here is derived from an EMBL/GenBank/DDBJ whole genome shotgun (WGS) entry which is preliminary data.</text>
</comment>
<dbReference type="InterPro" id="IPR036770">
    <property type="entry name" value="Ankyrin_rpt-contain_sf"/>
</dbReference>
<dbReference type="Proteomes" id="UP001151699">
    <property type="component" value="Chromosome X"/>
</dbReference>
<dbReference type="InterPro" id="IPR002110">
    <property type="entry name" value="Ankyrin_rpt"/>
</dbReference>
<accession>A0A9Q0MTR3</accession>
<protein>
    <submittedName>
        <fullName evidence="2">Uncharacterized protein</fullName>
    </submittedName>
</protein>
<reference evidence="2" key="1">
    <citation type="submission" date="2022-07" db="EMBL/GenBank/DDBJ databases">
        <authorList>
            <person name="Trinca V."/>
            <person name="Uliana J.V.C."/>
            <person name="Torres T.T."/>
            <person name="Ward R.J."/>
            <person name="Monesi N."/>
        </authorList>
    </citation>
    <scope>NUCLEOTIDE SEQUENCE</scope>
    <source>
        <strain evidence="2">HSMRA1968</strain>
        <tissue evidence="2">Whole embryos</tissue>
    </source>
</reference>
<feature type="repeat" description="ANK" evidence="1">
    <location>
        <begin position="267"/>
        <end position="294"/>
    </location>
</feature>
<dbReference type="PROSITE" id="PS50088">
    <property type="entry name" value="ANK_REPEAT"/>
    <property type="match status" value="1"/>
</dbReference>
<evidence type="ECO:0000313" key="2">
    <source>
        <dbReference type="EMBL" id="KAJ6637778.1"/>
    </source>
</evidence>
<organism evidence="2 3">
    <name type="scientific">Pseudolycoriella hygida</name>
    <dbReference type="NCBI Taxonomy" id="35572"/>
    <lineage>
        <taxon>Eukaryota</taxon>
        <taxon>Metazoa</taxon>
        <taxon>Ecdysozoa</taxon>
        <taxon>Arthropoda</taxon>
        <taxon>Hexapoda</taxon>
        <taxon>Insecta</taxon>
        <taxon>Pterygota</taxon>
        <taxon>Neoptera</taxon>
        <taxon>Endopterygota</taxon>
        <taxon>Diptera</taxon>
        <taxon>Nematocera</taxon>
        <taxon>Sciaroidea</taxon>
        <taxon>Sciaridae</taxon>
        <taxon>Pseudolycoriella</taxon>
    </lineage>
</organism>
<gene>
    <name evidence="2" type="ORF">Bhyg_10509</name>
</gene>
<evidence type="ECO:0000256" key="1">
    <source>
        <dbReference type="PROSITE-ProRule" id="PRU00023"/>
    </source>
</evidence>
<dbReference type="PROSITE" id="PS50297">
    <property type="entry name" value="ANK_REP_REGION"/>
    <property type="match status" value="1"/>
</dbReference>
<evidence type="ECO:0000313" key="3">
    <source>
        <dbReference type="Proteomes" id="UP001151699"/>
    </source>
</evidence>
<keyword evidence="3" id="KW-1185">Reference proteome</keyword>
<name>A0A9Q0MTR3_9DIPT</name>
<feature type="non-terminal residue" evidence="2">
    <location>
        <position position="1"/>
    </location>
</feature>
<dbReference type="EMBL" id="WJQU01000003">
    <property type="protein sequence ID" value="KAJ6637778.1"/>
    <property type="molecule type" value="Genomic_DNA"/>
</dbReference>
<dbReference type="SUPFAM" id="SSF48403">
    <property type="entry name" value="Ankyrin repeat"/>
    <property type="match status" value="1"/>
</dbReference>
<dbReference type="Pfam" id="PF00023">
    <property type="entry name" value="Ank"/>
    <property type="match status" value="1"/>
</dbReference>
<dbReference type="AlphaFoldDB" id="A0A9Q0MTR3"/>
<keyword evidence="1" id="KW-0040">ANK repeat</keyword>
<proteinExistence type="predicted"/>
<dbReference type="OrthoDB" id="10261302at2759"/>
<sequence length="294" mass="34385">MYESDNPLRTHNKTLTLSHSEIVDSLPNSYYGGDWILRYSDSETDFHPWNSKSKFSHFDLVPWRTQKSRIDLFHAIGWEPNTGCDKQTQKKIAKIEKQFAKRLMKQHRLNEKKIKRHSIHIKILFSIEFKKRRKMKRNVDATKFQNRFLAAKSCSQTFIFDQRQIRMNEHWGYFSQRYKGVEELTVENKVVHASQYQKFDYRNMFPRVGELFSQENSQSVFKQVPCAQCQRTKLGCSGPIESRMHSHLDSLNSHHSQNLHPGERPGGGALALHYAAARGCLDCVRLLVEATPDI</sequence>